<reference evidence="3" key="1">
    <citation type="submission" date="2018-01" db="EMBL/GenBank/DDBJ databases">
        <authorList>
            <person name="Alioto T."/>
            <person name="Alioto T."/>
        </authorList>
    </citation>
    <scope>NUCLEOTIDE SEQUENCE [LARGE SCALE GENOMIC DNA]</scope>
</reference>
<name>A0A3B0IZI5_DROGU</name>
<sequence length="787" mass="86798">MKHFGNDKIMGHSWDFPTPSKDEVDESTQTDFCFRMQDVESDPWTASGNESPKKGCLKGNSPESGNERIFVLRNCNQCQDYTVAPCCKCRCPRKKTSCKGNCKGEGEAVESCPRRQTTPERHEGGTCPLCQSRSSEQTDSNGLCGGLCKECNCRIHDAMGKYFMQQAEMPPYYQSSIPYGYPSFPYSLPLPPVQQAWGSRRSVSKGQPTVCDMRQPSETTCDCPSGQAAPLPEQTPAPQTGQWQPISQPWAPQQPQQPQQQVQQILADPSGAAPLNIIVLQDCDNNALIDQLTTAISRSGGQGQGQGPGMDVPQGYSNYKYNNPLSYNYIDYEMVDYNRAASQQQQYDRNMDYDDGYNMEMDGYMDTYQQSRSSCNMSSCPVQKPPAASACAKTRSCTCKSCQSECKPSGSENKSCNCDCKCPTCECKTQPKDCEPSCEANCARKCCETELSALLTKALEIFIGLSEQPKKGRSKHRPYSIYTKKKGAPNGDYIKLKRNKTHKRVASGSTLLVMSEDQKEELPSVFSSMHPASHTPTQSSLATLQHTHPHTPRESHHELVKKDYLAQSSDAAPFFLPNCEKNRCKHDCQGRCSKPPHNCGKGCKGHCKGPCHKRGGGDAASRRQERMQELSVSSRHARCFQCNAGKALDAGRTWQPVDTDQMPNESASKPSKSGGGCAGCAGGSGRRSGGEGHVRRKNGLLGLSPIAHYRPGMLQFPVNYLLTGANTRRSLVRTAAGVTLHQSPCVNLAEHTQMQPPRKHRKRPKWQTVPSRPPGKYALSEIEQRGR</sequence>
<feature type="region of interest" description="Disordered" evidence="1">
    <location>
        <begin position="651"/>
        <end position="693"/>
    </location>
</feature>
<dbReference type="OMA" id="MGHSWDF"/>
<evidence type="ECO:0000313" key="2">
    <source>
        <dbReference type="EMBL" id="SPP73497.1"/>
    </source>
</evidence>
<dbReference type="Proteomes" id="UP000268350">
    <property type="component" value="Unassembled WGS sequence"/>
</dbReference>
<dbReference type="EMBL" id="OUUW01000001">
    <property type="protein sequence ID" value="SPP73497.1"/>
    <property type="molecule type" value="Genomic_DNA"/>
</dbReference>
<accession>A0A3B0IZI5</accession>
<protein>
    <submittedName>
        <fullName evidence="2">Uncharacterized protein</fullName>
    </submittedName>
</protein>
<keyword evidence="3" id="KW-1185">Reference proteome</keyword>
<feature type="compositionally biased region" description="Basic and acidic residues" evidence="1">
    <location>
        <begin position="1"/>
        <end position="10"/>
    </location>
</feature>
<gene>
    <name evidence="2" type="ORF">DGUA_6G000988</name>
</gene>
<feature type="compositionally biased region" description="Low complexity" evidence="1">
    <location>
        <begin position="242"/>
        <end position="262"/>
    </location>
</feature>
<feature type="region of interest" description="Disordered" evidence="1">
    <location>
        <begin position="1"/>
        <end position="27"/>
    </location>
</feature>
<feature type="compositionally biased region" description="Gly residues" evidence="1">
    <location>
        <begin position="673"/>
        <end position="687"/>
    </location>
</feature>
<dbReference type="OrthoDB" id="7873306at2759"/>
<evidence type="ECO:0000256" key="1">
    <source>
        <dbReference type="SAM" id="MobiDB-lite"/>
    </source>
</evidence>
<dbReference type="AlphaFoldDB" id="A0A3B0IZI5"/>
<feature type="region of interest" description="Disordered" evidence="1">
    <location>
        <begin position="751"/>
        <end position="787"/>
    </location>
</feature>
<proteinExistence type="predicted"/>
<feature type="region of interest" description="Disordered" evidence="1">
    <location>
        <begin position="215"/>
        <end position="262"/>
    </location>
</feature>
<organism evidence="2 3">
    <name type="scientific">Drosophila guanche</name>
    <name type="common">Fruit fly</name>
    <dbReference type="NCBI Taxonomy" id="7266"/>
    <lineage>
        <taxon>Eukaryota</taxon>
        <taxon>Metazoa</taxon>
        <taxon>Ecdysozoa</taxon>
        <taxon>Arthropoda</taxon>
        <taxon>Hexapoda</taxon>
        <taxon>Insecta</taxon>
        <taxon>Pterygota</taxon>
        <taxon>Neoptera</taxon>
        <taxon>Endopterygota</taxon>
        <taxon>Diptera</taxon>
        <taxon>Brachycera</taxon>
        <taxon>Muscomorpha</taxon>
        <taxon>Ephydroidea</taxon>
        <taxon>Drosophilidae</taxon>
        <taxon>Drosophila</taxon>
        <taxon>Sophophora</taxon>
    </lineage>
</organism>
<evidence type="ECO:0000313" key="3">
    <source>
        <dbReference type="Proteomes" id="UP000268350"/>
    </source>
</evidence>